<dbReference type="SUPFAM" id="SSF55120">
    <property type="entry name" value="Pseudouridine synthase"/>
    <property type="match status" value="1"/>
</dbReference>
<reference evidence="7 8" key="1">
    <citation type="journal article" date="2025" name="Int. J. Syst. Evol. Microbiol.">
        <title>Desulfovibrio falkowii sp. nov., Porphyromonas miyakawae sp. nov., Mediterraneibacter flintii sp. nov. and Owariibacterium komagatae gen. nov., sp. nov., isolated from human faeces.</title>
        <authorList>
            <person name="Hamaguchi T."/>
            <person name="Ohara M."/>
            <person name="Hisatomi A."/>
            <person name="Sekiguchi K."/>
            <person name="Takeda J.I."/>
            <person name="Ueyama J."/>
            <person name="Ito M."/>
            <person name="Nishiwaki H."/>
            <person name="Ogi T."/>
            <person name="Hirayama M."/>
            <person name="Ohkuma M."/>
            <person name="Sakamoto M."/>
            <person name="Ohno K."/>
        </authorList>
    </citation>
    <scope>NUCLEOTIDE SEQUENCE [LARGE SCALE GENOMIC DNA]</scope>
    <source>
        <strain evidence="7 8">13CB11C</strain>
    </source>
</reference>
<keyword evidence="3" id="KW-0694">RNA-binding</keyword>
<evidence type="ECO:0000256" key="4">
    <source>
        <dbReference type="RuleBase" id="RU362028"/>
    </source>
</evidence>
<evidence type="ECO:0000313" key="7">
    <source>
        <dbReference type="EMBL" id="GAB1252205.1"/>
    </source>
</evidence>
<dbReference type="Gene3D" id="3.10.290.10">
    <property type="entry name" value="RNA-binding S4 domain"/>
    <property type="match status" value="1"/>
</dbReference>
<dbReference type="Proteomes" id="UP001628220">
    <property type="component" value="Unassembled WGS sequence"/>
</dbReference>
<dbReference type="PANTHER" id="PTHR21600:SF44">
    <property type="entry name" value="RIBOSOMAL LARGE SUBUNIT PSEUDOURIDINE SYNTHASE D"/>
    <property type="match status" value="1"/>
</dbReference>
<organism evidence="7 8">
    <name type="scientific">Porphyromonas miyakawae</name>
    <dbReference type="NCBI Taxonomy" id="3137470"/>
    <lineage>
        <taxon>Bacteria</taxon>
        <taxon>Pseudomonadati</taxon>
        <taxon>Bacteroidota</taxon>
        <taxon>Bacteroidia</taxon>
        <taxon>Bacteroidales</taxon>
        <taxon>Porphyromonadaceae</taxon>
        <taxon>Porphyromonas</taxon>
    </lineage>
</organism>
<dbReference type="Pfam" id="PF00849">
    <property type="entry name" value="PseudoU_synth_2"/>
    <property type="match status" value="1"/>
</dbReference>
<evidence type="ECO:0000313" key="8">
    <source>
        <dbReference type="Proteomes" id="UP001628220"/>
    </source>
</evidence>
<dbReference type="PROSITE" id="PS50889">
    <property type="entry name" value="S4"/>
    <property type="match status" value="1"/>
</dbReference>
<comment type="similarity">
    <text evidence="1 4">Belongs to the pseudouridine synthase RluA family.</text>
</comment>
<dbReference type="InterPro" id="IPR002942">
    <property type="entry name" value="S4_RNA-bd"/>
</dbReference>
<dbReference type="CDD" id="cd00165">
    <property type="entry name" value="S4"/>
    <property type="match status" value="1"/>
</dbReference>
<dbReference type="Pfam" id="PF01479">
    <property type="entry name" value="S4"/>
    <property type="match status" value="1"/>
</dbReference>
<dbReference type="PANTHER" id="PTHR21600">
    <property type="entry name" value="MITOCHONDRIAL RNA PSEUDOURIDINE SYNTHASE"/>
    <property type="match status" value="1"/>
</dbReference>
<dbReference type="InterPro" id="IPR006145">
    <property type="entry name" value="PsdUridine_synth_RsuA/RluA"/>
</dbReference>
<dbReference type="InterPro" id="IPR036986">
    <property type="entry name" value="S4_RNA-bd_sf"/>
</dbReference>
<gene>
    <name evidence="7" type="ORF">Tsumi_13110</name>
</gene>
<comment type="caution">
    <text evidence="7">The sequence shown here is derived from an EMBL/GenBank/DDBJ whole genome shotgun (WGS) entry which is preliminary data.</text>
</comment>
<dbReference type="EC" id="5.4.99.-" evidence="4"/>
<dbReference type="SMART" id="SM00363">
    <property type="entry name" value="S4"/>
    <property type="match status" value="1"/>
</dbReference>
<dbReference type="InterPro" id="IPR050188">
    <property type="entry name" value="RluA_PseudoU_synthase"/>
</dbReference>
<dbReference type="SUPFAM" id="SSF55174">
    <property type="entry name" value="Alpha-L RNA-binding motif"/>
    <property type="match status" value="1"/>
</dbReference>
<dbReference type="CDD" id="cd02869">
    <property type="entry name" value="PseudoU_synth_RluA_like"/>
    <property type="match status" value="1"/>
</dbReference>
<accession>A0ABQ0E3A4</accession>
<protein>
    <recommendedName>
        <fullName evidence="4">Pseudouridine synthase</fullName>
        <ecNumber evidence="4">5.4.99.-</ecNumber>
    </recommendedName>
</protein>
<evidence type="ECO:0000256" key="3">
    <source>
        <dbReference type="PROSITE-ProRule" id="PRU00182"/>
    </source>
</evidence>
<evidence type="ECO:0000256" key="1">
    <source>
        <dbReference type="ARBA" id="ARBA00010876"/>
    </source>
</evidence>
<comment type="catalytic activity">
    <reaction evidence="4">
        <text>a uridine in RNA = a pseudouridine in RNA</text>
        <dbReference type="Rhea" id="RHEA:48348"/>
        <dbReference type="Rhea" id="RHEA-COMP:12068"/>
        <dbReference type="Rhea" id="RHEA-COMP:12069"/>
        <dbReference type="ChEBI" id="CHEBI:65314"/>
        <dbReference type="ChEBI" id="CHEBI:65315"/>
    </reaction>
</comment>
<dbReference type="InterPro" id="IPR020103">
    <property type="entry name" value="PsdUridine_synth_cat_dom_sf"/>
</dbReference>
<evidence type="ECO:0000256" key="5">
    <source>
        <dbReference type="SAM" id="MobiDB-lite"/>
    </source>
</evidence>
<feature type="region of interest" description="Disordered" evidence="5">
    <location>
        <begin position="1"/>
        <end position="27"/>
    </location>
</feature>
<evidence type="ECO:0000259" key="6">
    <source>
        <dbReference type="SMART" id="SM00363"/>
    </source>
</evidence>
<dbReference type="InterPro" id="IPR006225">
    <property type="entry name" value="PsdUridine_synth_RluC/D"/>
</dbReference>
<proteinExistence type="inferred from homology"/>
<name>A0ABQ0E3A4_9PORP</name>
<dbReference type="NCBIfam" id="TIGR00005">
    <property type="entry name" value="rluA_subfam"/>
    <property type="match status" value="1"/>
</dbReference>
<keyword evidence="2 4" id="KW-0413">Isomerase</keyword>
<dbReference type="Gene3D" id="3.30.2350.10">
    <property type="entry name" value="Pseudouridine synthase"/>
    <property type="match status" value="1"/>
</dbReference>
<dbReference type="InterPro" id="IPR006224">
    <property type="entry name" value="PsdUridine_synth_RluA-like_CS"/>
</dbReference>
<sequence>MKPGGDEDFAPFDDLPDEDFSLDQEEEEGITSGELYEHYRLIVDKGQAPLRIDKFLADKMEHASRNRISLAADAGAIFVGEAPVKSNYKVKPGDIITLRLARPPHEHGIVAENIPIEVVYEDDDLMVVNKPAGMVVHPGNGNFTGTLVNALAYYWRDLKGYDPNDPNVGLVHRIDKDTSGLLLVAKKLEAKTYLARQFFDKTTERTYYALVWGRPEPTEGTIEGNIGRDPKERTRMAVFPPGSAEGKAAITHYRTIESLSFVTLVACRLETGRTHQIRAHFKHINHPLLCDERYGGDKILRGRPTSSYLQFAHNAMQLCPRQALHAATLGFTHPTTHEWMQFDCPIPTDMASMIDAWRNYTQLTLKI</sequence>
<keyword evidence="8" id="KW-1185">Reference proteome</keyword>
<feature type="domain" description="RNA-binding S4" evidence="6">
    <location>
        <begin position="50"/>
        <end position="115"/>
    </location>
</feature>
<evidence type="ECO:0000256" key="2">
    <source>
        <dbReference type="ARBA" id="ARBA00023235"/>
    </source>
</evidence>
<comment type="function">
    <text evidence="4">Responsible for synthesis of pseudouridine from uracil.</text>
</comment>
<dbReference type="PROSITE" id="PS01129">
    <property type="entry name" value="PSI_RLU"/>
    <property type="match status" value="1"/>
</dbReference>
<dbReference type="RefSeq" id="WP_411915966.1">
    <property type="nucleotide sequence ID" value="NZ_BAAFSF010000004.1"/>
</dbReference>
<dbReference type="EMBL" id="BAAFSF010000004">
    <property type="protein sequence ID" value="GAB1252205.1"/>
    <property type="molecule type" value="Genomic_DNA"/>
</dbReference>